<reference evidence="1" key="1">
    <citation type="journal article" date="2014" name="Front. Microbiol.">
        <title>High frequency of phylogenetically diverse reductive dehalogenase-homologous genes in deep subseafloor sedimentary metagenomes.</title>
        <authorList>
            <person name="Kawai M."/>
            <person name="Futagami T."/>
            <person name="Toyoda A."/>
            <person name="Takaki Y."/>
            <person name="Nishi S."/>
            <person name="Hori S."/>
            <person name="Arai W."/>
            <person name="Tsubouchi T."/>
            <person name="Morono Y."/>
            <person name="Uchiyama I."/>
            <person name="Ito T."/>
            <person name="Fujiyama A."/>
            <person name="Inagaki F."/>
            <person name="Takami H."/>
        </authorList>
    </citation>
    <scope>NUCLEOTIDE SEQUENCE</scope>
    <source>
        <strain evidence="1">Expedition CK06-06</strain>
    </source>
</reference>
<organism evidence="1">
    <name type="scientific">marine sediment metagenome</name>
    <dbReference type="NCBI Taxonomy" id="412755"/>
    <lineage>
        <taxon>unclassified sequences</taxon>
        <taxon>metagenomes</taxon>
        <taxon>ecological metagenomes</taxon>
    </lineage>
</organism>
<dbReference type="EMBL" id="BARS01019674">
    <property type="protein sequence ID" value="GAF93521.1"/>
    <property type="molecule type" value="Genomic_DNA"/>
</dbReference>
<protein>
    <submittedName>
        <fullName evidence="1">Uncharacterized protein</fullName>
    </submittedName>
</protein>
<feature type="non-terminal residue" evidence="1">
    <location>
        <position position="78"/>
    </location>
</feature>
<dbReference type="AlphaFoldDB" id="X0U2E0"/>
<gene>
    <name evidence="1" type="ORF">S01H1_31844</name>
</gene>
<accession>X0U2E0</accession>
<evidence type="ECO:0000313" key="1">
    <source>
        <dbReference type="EMBL" id="GAF93521.1"/>
    </source>
</evidence>
<name>X0U2E0_9ZZZZ</name>
<proteinExistence type="predicted"/>
<comment type="caution">
    <text evidence="1">The sequence shown here is derived from an EMBL/GenBank/DDBJ whole genome shotgun (WGS) entry which is preliminary data.</text>
</comment>
<sequence length="78" mass="8860">MKRIIRITEPRVVDGRARRSGEIVPTSSHSNYRAEEQVSAAEVARREKRAAQQTKQLERQQYVDEHPPVAVIIAPAQV</sequence>